<evidence type="ECO:0000256" key="1">
    <source>
        <dbReference type="RuleBase" id="RU369039"/>
    </source>
</evidence>
<dbReference type="Pfam" id="PF02886">
    <property type="entry name" value="LBP_BPI_CETP_C"/>
    <property type="match status" value="1"/>
</dbReference>
<keyword evidence="5" id="KW-1185">Reference proteome</keyword>
<keyword evidence="1" id="KW-0732">Signal</keyword>
<feature type="domain" description="Lipid-binding serum glycoprotein C-terminal" evidence="3">
    <location>
        <begin position="78"/>
        <end position="272"/>
    </location>
</feature>
<keyword evidence="1" id="KW-0964">Secreted</keyword>
<dbReference type="Gene3D" id="3.15.20.10">
    <property type="entry name" value="Bactericidal permeability-increasing protein, domain 2"/>
    <property type="match status" value="1"/>
</dbReference>
<dbReference type="GO" id="GO:0045087">
    <property type="term" value="P:innate immune response"/>
    <property type="evidence" value="ECO:0007669"/>
    <property type="project" value="UniProtKB-UniRule"/>
</dbReference>
<dbReference type="Ensembl" id="ENSVKKT00000016114.1">
    <property type="protein sequence ID" value="ENSVKKP00000015740.1"/>
    <property type="gene ID" value="ENSVKKG00000010742.1"/>
</dbReference>
<keyword evidence="1" id="KW-0044">Antibiotic</keyword>
<dbReference type="GO" id="GO:0050829">
    <property type="term" value="P:defense response to Gram-negative bacterium"/>
    <property type="evidence" value="ECO:0007669"/>
    <property type="project" value="UniProtKB-UniRule"/>
</dbReference>
<dbReference type="GO" id="GO:0001530">
    <property type="term" value="F:lipopolysaccharide binding"/>
    <property type="evidence" value="ECO:0007669"/>
    <property type="project" value="TreeGrafter"/>
</dbReference>
<keyword evidence="1" id="KW-0399">Innate immunity</keyword>
<dbReference type="AlphaFoldDB" id="A0A8D2L2F2"/>
<dbReference type="Proteomes" id="UP000694545">
    <property type="component" value="Unplaced"/>
</dbReference>
<organism evidence="4 5">
    <name type="scientific">Varanus komodoensis</name>
    <name type="common">Komodo dragon</name>
    <dbReference type="NCBI Taxonomy" id="61221"/>
    <lineage>
        <taxon>Eukaryota</taxon>
        <taxon>Metazoa</taxon>
        <taxon>Chordata</taxon>
        <taxon>Craniata</taxon>
        <taxon>Vertebrata</taxon>
        <taxon>Euteleostomi</taxon>
        <taxon>Lepidosauria</taxon>
        <taxon>Squamata</taxon>
        <taxon>Bifurcata</taxon>
        <taxon>Unidentata</taxon>
        <taxon>Episquamata</taxon>
        <taxon>Toxicofera</taxon>
        <taxon>Anguimorpha</taxon>
        <taxon>Paleoanguimorpha</taxon>
        <taxon>Varanoidea</taxon>
        <taxon>Varanidae</taxon>
        <taxon>Varanus</taxon>
    </lineage>
</organism>
<comment type="subcellular location">
    <subcellularLocation>
        <location evidence="1">Secreted</location>
    </subcellularLocation>
</comment>
<proteinExistence type="predicted"/>
<dbReference type="SMART" id="SM00329">
    <property type="entry name" value="BPI2"/>
    <property type="match status" value="1"/>
</dbReference>
<keyword evidence="1" id="KW-0391">Immunity</keyword>
<evidence type="ECO:0000313" key="4">
    <source>
        <dbReference type="Ensembl" id="ENSVKKP00000015740.1"/>
    </source>
</evidence>
<dbReference type="InterPro" id="IPR017943">
    <property type="entry name" value="Bactericidal_perm-incr_a/b_dom"/>
</dbReference>
<dbReference type="PANTHER" id="PTHR10504">
    <property type="entry name" value="BACTERICIDAL PERMEABILITY-INCREASING BPI PROTEIN-RELATED"/>
    <property type="match status" value="1"/>
</dbReference>
<keyword evidence="1" id="KW-0929">Antimicrobial</keyword>
<keyword evidence="1" id="KW-1015">Disulfide bond</keyword>
<dbReference type="InterPro" id="IPR032942">
    <property type="entry name" value="BPI/LBP/Plunc"/>
</dbReference>
<reference evidence="4" key="2">
    <citation type="submission" date="2025-09" db="UniProtKB">
        <authorList>
            <consortium name="Ensembl"/>
        </authorList>
    </citation>
    <scope>IDENTIFICATION</scope>
</reference>
<name>A0A8D2L2F2_VARKO</name>
<protein>
    <recommendedName>
        <fullName evidence="1">Bactericidal permeability-increasing protein</fullName>
        <shortName evidence="1">BPI</shortName>
    </recommendedName>
</protein>
<comment type="domain">
    <text evidence="1">The N- and C-terminal barrels adopt an identical fold despite having only 13% of conserved residues.</text>
</comment>
<dbReference type="SUPFAM" id="SSF55394">
    <property type="entry name" value="Bactericidal permeability-increasing protein, BPI"/>
    <property type="match status" value="2"/>
</dbReference>
<evidence type="ECO:0000259" key="3">
    <source>
        <dbReference type="SMART" id="SM00329"/>
    </source>
</evidence>
<dbReference type="InterPro" id="IPR001124">
    <property type="entry name" value="Lipid-bd_serum_glycop_C"/>
</dbReference>
<comment type="function">
    <text evidence="1">The cytotoxic action of BPI is limited to many species of Gram-negative bacteria; this specificity may be explained by a strong affinity of the very basic N-terminal half for the negatively charged lipopolysaccharides that are unique to the Gram-negative bacterial outer envelope.</text>
</comment>
<reference evidence="4" key="1">
    <citation type="submission" date="2025-08" db="UniProtKB">
        <authorList>
            <consortium name="Ensembl"/>
        </authorList>
    </citation>
    <scope>IDENTIFICATION</scope>
</reference>
<comment type="subunit">
    <text evidence="1">Monomer. Homodimer; disulfide-linked.</text>
</comment>
<keyword evidence="1" id="KW-0325">Glycoprotein</keyword>
<dbReference type="GO" id="GO:0031663">
    <property type="term" value="P:lipopolysaccharide-mediated signaling pathway"/>
    <property type="evidence" value="ECO:0007669"/>
    <property type="project" value="TreeGrafter"/>
</dbReference>
<accession>A0A8D2L2F2</accession>
<dbReference type="OMA" id="YTDEMIP"/>
<dbReference type="PANTHER" id="PTHR10504:SF84">
    <property type="entry name" value="BACTERICIDAL PERMEABILITY-INCREASING PROTEIN"/>
    <property type="match status" value="1"/>
</dbReference>
<dbReference type="FunFam" id="3.15.20.10:FF:000001">
    <property type="entry name" value="Phospholipid transfer protein"/>
    <property type="match status" value="1"/>
</dbReference>
<evidence type="ECO:0000256" key="2">
    <source>
        <dbReference type="SAM" id="MobiDB-lite"/>
    </source>
</evidence>
<feature type="region of interest" description="Disordered" evidence="2">
    <location>
        <begin position="234"/>
        <end position="254"/>
    </location>
</feature>
<comment type="domain">
    <text evidence="1">The N-terminal region may be exposed to the interior of the granule, whereas the C-terminal portion may be embedded in the membrane. During phagocytosis and degranulation, proteases may be released and activated and cleave BPI at the junction of the N- and C-terminal portions of the molecule, providing controlled release of the N-terminal antibacterial fragment when bacteria are ingested.</text>
</comment>
<sequence length="276" mass="29875">FSKVCDEVRSSVSTKLQPFLHTLPVTANIDKVAGIDYSLVGPPVATDSSVDLALKGEFFSITHRSPAPFSPPTMALPEAHDRMLYFGVSTYFFNTAGLVYYTAGALTYAITDDMIPKDIQLRLNTTSMLKLLYPNMAMKLRVSPSSAPALAITPEMLSLQPLVDVQAFAILPNSTLAPLFIIGVVRHRPWVFPLGLCWMALTPLEGAGSSLGNPPKPPCHVRLRGFGDMERLPRPWPGLSRAPSGQGGPGPSHLRAGDLQVRLLRWTPCGAALDGR</sequence>
<evidence type="ECO:0000313" key="5">
    <source>
        <dbReference type="Proteomes" id="UP000694545"/>
    </source>
</evidence>
<dbReference type="GO" id="GO:0005615">
    <property type="term" value="C:extracellular space"/>
    <property type="evidence" value="ECO:0007669"/>
    <property type="project" value="UniProtKB-UniRule"/>
</dbReference>